<organism evidence="3 4">
    <name type="scientific">Parvularcula bermudensis (strain ATCC BAA-594 / HTCC2503 / KCTC 12087)</name>
    <dbReference type="NCBI Taxonomy" id="314260"/>
    <lineage>
        <taxon>Bacteria</taxon>
        <taxon>Pseudomonadati</taxon>
        <taxon>Pseudomonadota</taxon>
        <taxon>Alphaproteobacteria</taxon>
        <taxon>Parvularculales</taxon>
        <taxon>Parvularculaceae</taxon>
        <taxon>Parvularcula</taxon>
    </lineage>
</organism>
<dbReference type="Pfam" id="PF14559">
    <property type="entry name" value="TPR_19"/>
    <property type="match status" value="1"/>
</dbReference>
<accession>E0TER4</accession>
<dbReference type="SMART" id="SM00028">
    <property type="entry name" value="TPR"/>
    <property type="match status" value="5"/>
</dbReference>
<name>E0TER4_PARBH</name>
<evidence type="ECO:0000256" key="2">
    <source>
        <dbReference type="SAM" id="SignalP"/>
    </source>
</evidence>
<dbReference type="PROSITE" id="PS50005">
    <property type="entry name" value="TPR"/>
    <property type="match status" value="3"/>
</dbReference>
<dbReference type="PANTHER" id="PTHR12558:SF13">
    <property type="entry name" value="CELL DIVISION CYCLE PROTEIN 27 HOMOLOG"/>
    <property type="match status" value="1"/>
</dbReference>
<dbReference type="PROSITE" id="PS51257">
    <property type="entry name" value="PROKAR_LIPOPROTEIN"/>
    <property type="match status" value="1"/>
</dbReference>
<feature type="repeat" description="TPR" evidence="1">
    <location>
        <begin position="676"/>
        <end position="709"/>
    </location>
</feature>
<evidence type="ECO:0000256" key="1">
    <source>
        <dbReference type="PROSITE-ProRule" id="PRU00339"/>
    </source>
</evidence>
<keyword evidence="4" id="KW-1185">Reference proteome</keyword>
<dbReference type="KEGG" id="pbr:PB2503_04362"/>
<dbReference type="HOGENOM" id="CLU_378477_0_0_5"/>
<dbReference type="AlphaFoldDB" id="E0TER4"/>
<protein>
    <recommendedName>
        <fullName evidence="5">TPR domain protein</fullName>
    </recommendedName>
</protein>
<keyword evidence="1" id="KW-0802">TPR repeat</keyword>
<evidence type="ECO:0008006" key="5">
    <source>
        <dbReference type="Google" id="ProtNLM"/>
    </source>
</evidence>
<dbReference type="EMBL" id="CP002156">
    <property type="protein sequence ID" value="ADM08947.1"/>
    <property type="molecule type" value="Genomic_DNA"/>
</dbReference>
<reference evidence="3 4" key="2">
    <citation type="journal article" date="2011" name="J. Bacteriol.">
        <title>Complete genome sequence of strain HTCC2503T of Parvularcula bermudensis, the type species of the order "Parvularculales" in the class Alphaproteobacteria.</title>
        <authorList>
            <person name="Oh H.M."/>
            <person name="Kang I."/>
            <person name="Vergin K.L."/>
            <person name="Kang D."/>
            <person name="Rhee K.H."/>
            <person name="Giovannoni S.J."/>
            <person name="Cho J.C."/>
        </authorList>
    </citation>
    <scope>NUCLEOTIDE SEQUENCE [LARGE SCALE GENOMIC DNA]</scope>
    <source>
        <strain evidence="4">ATCC BAA-594 / HTCC2503 / KCTC 12087</strain>
    </source>
</reference>
<dbReference type="SUPFAM" id="SSF48452">
    <property type="entry name" value="TPR-like"/>
    <property type="match status" value="3"/>
</dbReference>
<dbReference type="RefSeq" id="WP_013299921.1">
    <property type="nucleotide sequence ID" value="NC_014414.1"/>
</dbReference>
<feature type="repeat" description="TPR" evidence="1">
    <location>
        <begin position="31"/>
        <end position="64"/>
    </location>
</feature>
<keyword evidence="2" id="KW-0732">Signal</keyword>
<dbReference type="InterPro" id="IPR011990">
    <property type="entry name" value="TPR-like_helical_dom_sf"/>
</dbReference>
<feature type="signal peptide" evidence="2">
    <location>
        <begin position="1"/>
        <end position="27"/>
    </location>
</feature>
<dbReference type="Proteomes" id="UP000001302">
    <property type="component" value="Chromosome"/>
</dbReference>
<feature type="chain" id="PRO_5003140559" description="TPR domain protein" evidence="2">
    <location>
        <begin position="28"/>
        <end position="732"/>
    </location>
</feature>
<sequence>MGDRSRAIGLLCLLGCVLGLLSACENAAERAEKFTELGNAYLQEGDTFRARIQFDNALRADTKHEGALRGALEVADIEDAPTGRTIPLLEKLVAVSPTDIVLQSRLADTLIAGGTPFAALAPAEASLALAPQSADAARRVALVLALTGNDPRASPAADLLGPDDPVGRLGVALKGGSEGTAQEILTQLRQSDPENASLGLALADSLIWQGRDPDRADRLLAAVEPLLIDPNAASLKRAELALARGDLARARSFLRGGSMDSLNARAQLLCRQAGQCAVAVKEVRAPSAALLTAAAREALGAGRYTEAEEYLQRLPGTAAAERSVLDIQLALARGQTQAAVTALAAVRGDSPDLAALRILAAEGADAEKRAALRRIVDRSAEATIAVEYLVAEALAAGDADQAAALLHRMARRFPSRIDLTLAAAEAYRRSGDFAQAKALAARVRRLNPAAPGALRFLASLAMEEGKLSAARRLTEALIEVDTHDPARQLRIEALKRSGQSDRLTALLEAWRAEGVSRPYLYRELAEIYGRTGKSERQLSVLQAGRSAFPSLPYFVIETATLQSQLGRTGAAETTWRNGLAAFENSQAIRIGLANLLMAQERRSEALRFVLETPVGELLKAPSSPQLVERIDRALPSHPVLSAAIWRGLARQQMDRGETSAAAQLIARSLQLMPNDPDTLYWAGQIQAARNEWGEAEESWRQALALLPDTGATVTEGEIRARLDRVTPPATDP</sequence>
<dbReference type="Gene3D" id="1.25.40.10">
    <property type="entry name" value="Tetratricopeptide repeat domain"/>
    <property type="match status" value="3"/>
</dbReference>
<dbReference type="OrthoDB" id="7637125at2"/>
<reference evidence="4" key="1">
    <citation type="submission" date="2010-08" db="EMBL/GenBank/DDBJ databases">
        <title>Genome sequence of Parvularcula bermudensis HTCC2503.</title>
        <authorList>
            <person name="Kang D.-M."/>
            <person name="Oh H.-M."/>
            <person name="Cho J.-C."/>
        </authorList>
    </citation>
    <scope>NUCLEOTIDE SEQUENCE [LARGE SCALE GENOMIC DNA]</scope>
    <source>
        <strain evidence="4">ATCC BAA-594 / HTCC2503 / KCTC 12087</strain>
    </source>
</reference>
<dbReference type="eggNOG" id="COG3071">
    <property type="taxonomic scope" value="Bacteria"/>
</dbReference>
<proteinExistence type="predicted"/>
<feature type="repeat" description="TPR" evidence="1">
    <location>
        <begin position="642"/>
        <end position="675"/>
    </location>
</feature>
<gene>
    <name evidence="3" type="ordered locus">PB2503_04362</name>
</gene>
<evidence type="ECO:0000313" key="3">
    <source>
        <dbReference type="EMBL" id="ADM08947.1"/>
    </source>
</evidence>
<dbReference type="STRING" id="314260.PB2503_04362"/>
<dbReference type="InterPro" id="IPR019734">
    <property type="entry name" value="TPR_rpt"/>
</dbReference>
<dbReference type="PANTHER" id="PTHR12558">
    <property type="entry name" value="CELL DIVISION CYCLE 16,23,27"/>
    <property type="match status" value="1"/>
</dbReference>
<dbReference type="eggNOG" id="COG3063">
    <property type="taxonomic scope" value="Bacteria"/>
</dbReference>
<evidence type="ECO:0000313" key="4">
    <source>
        <dbReference type="Proteomes" id="UP000001302"/>
    </source>
</evidence>